<protein>
    <submittedName>
        <fullName evidence="1">Uncharacterized protein</fullName>
    </submittedName>
</protein>
<proteinExistence type="predicted"/>
<name>A0A484L2V8_9ASTE</name>
<gene>
    <name evidence="1" type="ORF">CCAM_LOCUS12431</name>
</gene>
<organism evidence="1 2">
    <name type="scientific">Cuscuta campestris</name>
    <dbReference type="NCBI Taxonomy" id="132261"/>
    <lineage>
        <taxon>Eukaryota</taxon>
        <taxon>Viridiplantae</taxon>
        <taxon>Streptophyta</taxon>
        <taxon>Embryophyta</taxon>
        <taxon>Tracheophyta</taxon>
        <taxon>Spermatophyta</taxon>
        <taxon>Magnoliopsida</taxon>
        <taxon>eudicotyledons</taxon>
        <taxon>Gunneridae</taxon>
        <taxon>Pentapetalae</taxon>
        <taxon>asterids</taxon>
        <taxon>lamiids</taxon>
        <taxon>Solanales</taxon>
        <taxon>Convolvulaceae</taxon>
        <taxon>Cuscuteae</taxon>
        <taxon>Cuscuta</taxon>
        <taxon>Cuscuta subgen. Grammica</taxon>
        <taxon>Cuscuta sect. Cleistogrammica</taxon>
    </lineage>
</organism>
<keyword evidence="2" id="KW-1185">Reference proteome</keyword>
<evidence type="ECO:0000313" key="1">
    <source>
        <dbReference type="EMBL" id="VFQ70655.1"/>
    </source>
</evidence>
<dbReference type="EMBL" id="OOIL02000923">
    <property type="protein sequence ID" value="VFQ70655.1"/>
    <property type="molecule type" value="Genomic_DNA"/>
</dbReference>
<sequence length="137" mass="15246">MSSALPLYSSISVAISALISVSKSITARANLHCRLYSSSQSPLYAHEHLIHHRLLRPLHHLPVLHNHLLRVPCLNGPSCPRAFSSLQGFFLTSSFVWYSTTIDVQLVQSDKLQRPLYESSINDTSSIEEEPTPTKPG</sequence>
<accession>A0A484L2V8</accession>
<reference evidence="1 2" key="1">
    <citation type="submission" date="2018-04" db="EMBL/GenBank/DDBJ databases">
        <authorList>
            <person name="Vogel A."/>
        </authorList>
    </citation>
    <scope>NUCLEOTIDE SEQUENCE [LARGE SCALE GENOMIC DNA]</scope>
</reference>
<dbReference type="AlphaFoldDB" id="A0A484L2V8"/>
<dbReference type="Proteomes" id="UP000595140">
    <property type="component" value="Unassembled WGS sequence"/>
</dbReference>
<evidence type="ECO:0000313" key="2">
    <source>
        <dbReference type="Proteomes" id="UP000595140"/>
    </source>
</evidence>